<feature type="compositionally biased region" description="Polar residues" evidence="2">
    <location>
        <begin position="561"/>
        <end position="572"/>
    </location>
</feature>
<protein>
    <recommendedName>
        <fullName evidence="6">Substrate of the Dot/Icm secretion system</fullName>
    </recommendedName>
</protein>
<feature type="coiled-coil region" evidence="1">
    <location>
        <begin position="513"/>
        <end position="547"/>
    </location>
</feature>
<keyword evidence="3" id="KW-0472">Membrane</keyword>
<feature type="transmembrane region" description="Helical" evidence="3">
    <location>
        <begin position="451"/>
        <end position="475"/>
    </location>
</feature>
<organism evidence="4 5">
    <name type="scientific">Legionella lytica</name>
    <dbReference type="NCBI Taxonomy" id="96232"/>
    <lineage>
        <taxon>Bacteria</taxon>
        <taxon>Pseudomonadati</taxon>
        <taxon>Pseudomonadota</taxon>
        <taxon>Gammaproteobacteria</taxon>
        <taxon>Legionellales</taxon>
        <taxon>Legionellaceae</taxon>
        <taxon>Legionella</taxon>
    </lineage>
</organism>
<proteinExistence type="predicted"/>
<feature type="region of interest" description="Disordered" evidence="2">
    <location>
        <begin position="142"/>
        <end position="186"/>
    </location>
</feature>
<feature type="transmembrane region" description="Helical" evidence="3">
    <location>
        <begin position="425"/>
        <end position="445"/>
    </location>
</feature>
<feature type="coiled-coil region" evidence="1">
    <location>
        <begin position="210"/>
        <end position="237"/>
    </location>
</feature>
<evidence type="ECO:0000256" key="2">
    <source>
        <dbReference type="SAM" id="MobiDB-lite"/>
    </source>
</evidence>
<sequence>MLSDDKIIELIHVKTNAYLSMANYFTLRQHCLDQQALSVILEQIQNDIAQLVYDEKNEYLTTQIQIACTKQAQQDLDEDRRDIEEAEVEKHQCTILEKEFASINEKLVFARQEKSKQKEILSNLRPLIDSLERQICLQETLHEHTHSEDGRKKITHEHGQQHTSHEHSHLEHSSQNTHHAHSQHTSSYNELIALISPVPAEAQSQLIVQKEQMKVKYRAAQKKLEACLETIEKYAQRQCELRIKLTSEIPQKQQARRERANTRLLRALARSNHAPIHAQLSAQNYSLFAEMIRKFNALKDYQGKQAVTKAQKFSYREYIYCLINGLQAHRTTSLNFYEWTALTQIAKHMQESILVADKEQLTLSMLKNEQQVKRDLDNILSDKEEELLSLQRANPMLTNQNSRFDEDNKRLTQTISERLQNRNQLLTIGAGILLLTLITALLAFIGGMELIFFIPSALCATATLGLFVTSLIYTAQNSSERHQLKKNQVSIEENSKKISTQTGQISTLEITTIPELRRQINQVHLKIEKLKQELEDLNKTRLLFISKANKVVLNKTEQIYPSVGTSTTNNPDDTPFYDLYPSNFDTEDDTSPRL</sequence>
<keyword evidence="5" id="KW-1185">Reference proteome</keyword>
<feature type="coiled-coil region" evidence="1">
    <location>
        <begin position="366"/>
        <end position="393"/>
    </location>
</feature>
<gene>
    <name evidence="4" type="ORF">J2N86_09465</name>
</gene>
<feature type="region of interest" description="Disordered" evidence="2">
    <location>
        <begin position="561"/>
        <end position="594"/>
    </location>
</feature>
<keyword evidence="1" id="KW-0175">Coiled coil</keyword>
<evidence type="ECO:0000256" key="3">
    <source>
        <dbReference type="SAM" id="Phobius"/>
    </source>
</evidence>
<name>A0ABY4Y627_9GAMM</name>
<evidence type="ECO:0000256" key="1">
    <source>
        <dbReference type="SAM" id="Coils"/>
    </source>
</evidence>
<evidence type="ECO:0000313" key="5">
    <source>
        <dbReference type="Proteomes" id="UP001057474"/>
    </source>
</evidence>
<accession>A0ABY4Y627</accession>
<dbReference type="RefSeq" id="WP_252579144.1">
    <property type="nucleotide sequence ID" value="NZ_CP071527.1"/>
</dbReference>
<evidence type="ECO:0000313" key="4">
    <source>
        <dbReference type="EMBL" id="USQ12932.1"/>
    </source>
</evidence>
<feature type="compositionally biased region" description="Basic and acidic residues" evidence="2">
    <location>
        <begin position="142"/>
        <end position="172"/>
    </location>
</feature>
<reference evidence="4" key="1">
    <citation type="submission" date="2021-03" db="EMBL/GenBank/DDBJ databases">
        <title>Legionella lytica PCM 2298.</title>
        <authorList>
            <person name="Koper P."/>
        </authorList>
    </citation>
    <scope>NUCLEOTIDE SEQUENCE</scope>
    <source>
        <strain evidence="4">PCM 2298</strain>
    </source>
</reference>
<dbReference type="Proteomes" id="UP001057474">
    <property type="component" value="Chromosome"/>
</dbReference>
<keyword evidence="3" id="KW-1133">Transmembrane helix</keyword>
<dbReference type="EMBL" id="CP071527">
    <property type="protein sequence ID" value="USQ12932.1"/>
    <property type="molecule type" value="Genomic_DNA"/>
</dbReference>
<keyword evidence="3" id="KW-0812">Transmembrane</keyword>
<feature type="compositionally biased region" description="Acidic residues" evidence="2">
    <location>
        <begin position="585"/>
        <end position="594"/>
    </location>
</feature>
<evidence type="ECO:0008006" key="6">
    <source>
        <dbReference type="Google" id="ProtNLM"/>
    </source>
</evidence>